<evidence type="ECO:0000313" key="2">
    <source>
        <dbReference type="Proteomes" id="UP000503349"/>
    </source>
</evidence>
<keyword evidence="2" id="KW-1185">Reference proteome</keyword>
<reference evidence="1 2" key="1">
    <citation type="submission" date="2019-02" db="EMBL/GenBank/DDBJ databases">
        <title>Opniocepnalus argus genome.</title>
        <authorList>
            <person name="Zhou C."/>
            <person name="Xiao S."/>
        </authorList>
    </citation>
    <scope>NUCLEOTIDE SEQUENCE [LARGE SCALE GENOMIC DNA]</scope>
    <source>
        <strain evidence="1">OARG1902GOOAL</strain>
        <tissue evidence="1">Muscle</tissue>
    </source>
</reference>
<dbReference type="Proteomes" id="UP000503349">
    <property type="component" value="Chromosome 5"/>
</dbReference>
<dbReference type="AlphaFoldDB" id="A0A6G1PIV3"/>
<accession>A0A6G1PIV3</accession>
<name>A0A6G1PIV3_CHAAH</name>
<sequence>MGRKMRSYNMMFDDRYFLRMMYKVAQEMTIMCNTMVQSVVLDLLPVLTTFL</sequence>
<gene>
    <name evidence="1" type="ORF">EXN66_Car005590</name>
</gene>
<organism evidence="1 2">
    <name type="scientific">Channa argus</name>
    <name type="common">Northern snakehead</name>
    <name type="synonym">Ophicephalus argus</name>
    <dbReference type="NCBI Taxonomy" id="215402"/>
    <lineage>
        <taxon>Eukaryota</taxon>
        <taxon>Metazoa</taxon>
        <taxon>Chordata</taxon>
        <taxon>Craniata</taxon>
        <taxon>Vertebrata</taxon>
        <taxon>Euteleostomi</taxon>
        <taxon>Actinopterygii</taxon>
        <taxon>Neopterygii</taxon>
        <taxon>Teleostei</taxon>
        <taxon>Neoteleostei</taxon>
        <taxon>Acanthomorphata</taxon>
        <taxon>Anabantaria</taxon>
        <taxon>Anabantiformes</taxon>
        <taxon>Channoidei</taxon>
        <taxon>Channidae</taxon>
        <taxon>Channa</taxon>
    </lineage>
</organism>
<protein>
    <submittedName>
        <fullName evidence="1">Uncharacterized protein</fullName>
    </submittedName>
</protein>
<evidence type="ECO:0000313" key="1">
    <source>
        <dbReference type="EMBL" id="KAF3689918.1"/>
    </source>
</evidence>
<dbReference type="EMBL" id="CM015716">
    <property type="protein sequence ID" value="KAF3689918.1"/>
    <property type="molecule type" value="Genomic_DNA"/>
</dbReference>
<reference evidence="2" key="2">
    <citation type="submission" date="2019-02" db="EMBL/GenBank/DDBJ databases">
        <title>Opniocepnalus argus Var Kimnra genome.</title>
        <authorList>
            <person name="Zhou C."/>
            <person name="Xiao S."/>
        </authorList>
    </citation>
    <scope>NUCLEOTIDE SEQUENCE [LARGE SCALE GENOMIC DNA]</scope>
</reference>
<proteinExistence type="predicted"/>